<reference evidence="2 3" key="1">
    <citation type="submission" date="2016-01" db="EMBL/GenBank/DDBJ databases">
        <title>Draft Genome Sequences of Seven Thermophilic Sporeformers Isolated from Foods.</title>
        <authorList>
            <person name="Berendsen E.M."/>
            <person name="Wells-Bennik M.H."/>
            <person name="Krawcyk A.O."/>
            <person name="De Jong A."/>
            <person name="Holsappel S."/>
            <person name="Eijlander R.T."/>
            <person name="Kuipers O.P."/>
        </authorList>
    </citation>
    <scope>NUCLEOTIDE SEQUENCE [LARGE SCALE GENOMIC DNA]</scope>
    <source>
        <strain evidence="2 3">B4135</strain>
    </source>
</reference>
<dbReference type="InterPro" id="IPR046350">
    <property type="entry name" value="Cystatin_sf"/>
</dbReference>
<proteinExistence type="predicted"/>
<dbReference type="Gene3D" id="3.10.450.40">
    <property type="match status" value="2"/>
</dbReference>
<accession>A0A150LK50</accession>
<evidence type="ECO:0000313" key="2">
    <source>
        <dbReference type="EMBL" id="KYD12112.1"/>
    </source>
</evidence>
<protein>
    <recommendedName>
        <fullName evidence="1">Cell wall elongation regulator TseB-like domain-containing protein</fullName>
    </recommendedName>
</protein>
<dbReference type="EMBL" id="LQYT01000096">
    <property type="protein sequence ID" value="KYD12112.1"/>
    <property type="molecule type" value="Genomic_DNA"/>
</dbReference>
<organism evidence="2 3">
    <name type="scientific">Caldibacillus debilis</name>
    <dbReference type="NCBI Taxonomy" id="301148"/>
    <lineage>
        <taxon>Bacteria</taxon>
        <taxon>Bacillati</taxon>
        <taxon>Bacillota</taxon>
        <taxon>Bacilli</taxon>
        <taxon>Bacillales</taxon>
        <taxon>Bacillaceae</taxon>
        <taxon>Caldibacillus</taxon>
    </lineage>
</organism>
<comment type="caution">
    <text evidence="2">The sequence shown here is derived from an EMBL/GenBank/DDBJ whole genome shotgun (WGS) entry which is preliminary data.</text>
</comment>
<dbReference type="Pfam" id="PF17881">
    <property type="entry name" value="TseB"/>
    <property type="match status" value="1"/>
</dbReference>
<dbReference type="InterPro" id="IPR041401">
    <property type="entry name" value="TseB-like_dom"/>
</dbReference>
<name>A0A150LK50_9BACI</name>
<dbReference type="STRING" id="301148.B4135_3142"/>
<dbReference type="SUPFAM" id="SSF54403">
    <property type="entry name" value="Cystatin/monellin"/>
    <property type="match status" value="2"/>
</dbReference>
<dbReference type="Proteomes" id="UP000075683">
    <property type="component" value="Unassembled WGS sequence"/>
</dbReference>
<dbReference type="AlphaFoldDB" id="A0A150LK50"/>
<evidence type="ECO:0000313" key="3">
    <source>
        <dbReference type="Proteomes" id="UP000075683"/>
    </source>
</evidence>
<feature type="domain" description="Cell wall elongation regulator TseB-like" evidence="1">
    <location>
        <begin position="43"/>
        <end position="86"/>
    </location>
</feature>
<evidence type="ECO:0000259" key="1">
    <source>
        <dbReference type="Pfam" id="PF17881"/>
    </source>
</evidence>
<sequence>MKGFKLKKALLYGLFLVVLFILGLAAYVYQSASNPLRAEEESALERALAETPLVKAEKVDWFHYLDQYVVIKGKNRDGENIIVWVPKAKDKAITVKKESEGLTEREALAMVREGLALKDDQRPKEIVRVKLGMIENTPVYEISYIDQKGRYSFLYIDFYEGNWYRVYNL</sequence>
<gene>
    <name evidence="2" type="ORF">B4135_3142</name>
</gene>